<comment type="subcellular location">
    <subcellularLocation>
        <location evidence="6">Cell membrane</location>
        <topology evidence="6">Multi-pass membrane protein</topology>
    </subcellularLocation>
    <subcellularLocation>
        <location evidence="1">Membrane</location>
        <topology evidence="1">Multi-pass membrane protein</topology>
    </subcellularLocation>
</comment>
<dbReference type="InterPro" id="IPR002781">
    <property type="entry name" value="TM_pro_TauE-like"/>
</dbReference>
<keyword evidence="3 6" id="KW-0812">Transmembrane</keyword>
<protein>
    <recommendedName>
        <fullName evidence="6">Probable membrane transporter protein</fullName>
    </recommendedName>
</protein>
<keyword evidence="4 6" id="KW-1133">Transmembrane helix</keyword>
<feature type="transmembrane region" description="Helical" evidence="6">
    <location>
        <begin position="144"/>
        <end position="166"/>
    </location>
</feature>
<sequence>MAIILIYLGVGAAAGFLAGLFGIGGGLIIVPALVYCFALQGVSAAVAVQLAVGTSLASIVFTSLSSVWAHHRHGNVDWSVWRLLAPGIAVGVTAGAVVAANLSGESLKLIIGVFALVIAVQMALDIKPKAGRVLPGRGALLGGGLVIGSLSALFGIGGGSLTVPYLTWCNVRIQQAVATSAACGLPIAVVGALSYGVTGWSRSELPEWSTGFVFWPALLAIAVCSTPAARLGANLAQHLPAKILKQSFALFLFLVGAQFIFGAL</sequence>
<comment type="caution">
    <text evidence="7">The sequence shown here is derived from an EMBL/GenBank/DDBJ whole genome shotgun (WGS) entry which is preliminary data.</text>
</comment>
<feature type="transmembrane region" description="Helical" evidence="6">
    <location>
        <begin position="212"/>
        <end position="231"/>
    </location>
</feature>
<organism evidence="7 8">
    <name type="scientific">Spongiibacter thalassae</name>
    <dbReference type="NCBI Taxonomy" id="2721624"/>
    <lineage>
        <taxon>Bacteria</taxon>
        <taxon>Pseudomonadati</taxon>
        <taxon>Pseudomonadota</taxon>
        <taxon>Gammaproteobacteria</taxon>
        <taxon>Cellvibrionales</taxon>
        <taxon>Spongiibacteraceae</taxon>
        <taxon>Spongiibacter</taxon>
    </lineage>
</organism>
<accession>A0ABX1GJY3</accession>
<evidence type="ECO:0000256" key="2">
    <source>
        <dbReference type="ARBA" id="ARBA00009142"/>
    </source>
</evidence>
<evidence type="ECO:0000256" key="3">
    <source>
        <dbReference type="ARBA" id="ARBA00022692"/>
    </source>
</evidence>
<dbReference type="RefSeq" id="WP_168451279.1">
    <property type="nucleotide sequence ID" value="NZ_JAAWWK010000005.1"/>
</dbReference>
<dbReference type="Pfam" id="PF01925">
    <property type="entry name" value="TauE"/>
    <property type="match status" value="1"/>
</dbReference>
<evidence type="ECO:0000313" key="7">
    <source>
        <dbReference type="EMBL" id="NKI18772.1"/>
    </source>
</evidence>
<feature type="transmembrane region" description="Helical" evidence="6">
    <location>
        <begin position="80"/>
        <end position="100"/>
    </location>
</feature>
<evidence type="ECO:0000256" key="5">
    <source>
        <dbReference type="ARBA" id="ARBA00023136"/>
    </source>
</evidence>
<keyword evidence="8" id="KW-1185">Reference proteome</keyword>
<keyword evidence="6" id="KW-1003">Cell membrane</keyword>
<name>A0ABX1GJY3_9GAMM</name>
<reference evidence="7 8" key="1">
    <citation type="submission" date="2020-04" db="EMBL/GenBank/DDBJ databases">
        <authorList>
            <person name="Yoon J."/>
        </authorList>
    </citation>
    <scope>NUCLEOTIDE SEQUENCE [LARGE SCALE GENOMIC DNA]</scope>
    <source>
        <strain evidence="7 8">KMU-166</strain>
    </source>
</reference>
<dbReference type="EMBL" id="JAAWWK010000005">
    <property type="protein sequence ID" value="NKI18772.1"/>
    <property type="molecule type" value="Genomic_DNA"/>
</dbReference>
<evidence type="ECO:0000256" key="4">
    <source>
        <dbReference type="ARBA" id="ARBA00022989"/>
    </source>
</evidence>
<proteinExistence type="inferred from homology"/>
<evidence type="ECO:0000256" key="6">
    <source>
        <dbReference type="RuleBase" id="RU363041"/>
    </source>
</evidence>
<comment type="similarity">
    <text evidence="2 6">Belongs to the 4-toluene sulfonate uptake permease (TSUP) (TC 2.A.102) family.</text>
</comment>
<keyword evidence="5 6" id="KW-0472">Membrane</keyword>
<dbReference type="Proteomes" id="UP000765845">
    <property type="component" value="Unassembled WGS sequence"/>
</dbReference>
<dbReference type="PANTHER" id="PTHR43483">
    <property type="entry name" value="MEMBRANE TRANSPORTER PROTEIN HI_0806-RELATED"/>
    <property type="match status" value="1"/>
</dbReference>
<feature type="transmembrane region" description="Helical" evidence="6">
    <location>
        <begin position="107"/>
        <end position="124"/>
    </location>
</feature>
<feature type="transmembrane region" description="Helical" evidence="6">
    <location>
        <begin position="243"/>
        <end position="261"/>
    </location>
</feature>
<evidence type="ECO:0000313" key="8">
    <source>
        <dbReference type="Proteomes" id="UP000765845"/>
    </source>
</evidence>
<evidence type="ECO:0000256" key="1">
    <source>
        <dbReference type="ARBA" id="ARBA00004141"/>
    </source>
</evidence>
<feature type="transmembrane region" description="Helical" evidence="6">
    <location>
        <begin position="178"/>
        <end position="200"/>
    </location>
</feature>
<gene>
    <name evidence="7" type="ORF">HCU74_15275</name>
</gene>
<dbReference type="PANTHER" id="PTHR43483:SF3">
    <property type="entry name" value="MEMBRANE TRANSPORTER PROTEIN HI_0806-RELATED"/>
    <property type="match status" value="1"/>
</dbReference>
<feature type="transmembrane region" description="Helical" evidence="6">
    <location>
        <begin position="6"/>
        <end position="37"/>
    </location>
</feature>
<feature type="transmembrane region" description="Helical" evidence="6">
    <location>
        <begin position="44"/>
        <end position="68"/>
    </location>
</feature>